<feature type="domain" description="DUF488" evidence="1">
    <location>
        <begin position="29"/>
        <end position="129"/>
    </location>
</feature>
<dbReference type="RefSeq" id="WP_108994397.1">
    <property type="nucleotide sequence ID" value="NZ_BDQX01000252.1"/>
</dbReference>
<evidence type="ECO:0000313" key="2">
    <source>
        <dbReference type="EMBL" id="GBG09737.1"/>
    </source>
</evidence>
<dbReference type="EMBL" id="BDQX01000252">
    <property type="protein sequence ID" value="GBG09737.1"/>
    <property type="molecule type" value="Genomic_DNA"/>
</dbReference>
<dbReference type="Pfam" id="PF22751">
    <property type="entry name" value="DUF488-N3a"/>
    <property type="match status" value="1"/>
</dbReference>
<sequence length="147" mass="17585">MNNKYLNPPGKLYTCNPSGLHKVNFEADRLLITRAGNEIRDTETIRDLSPSPDLFRTALQEWKNKLDEEEWWPLYEKRFLKELEWETRVKALREVYKRLIAGKNVVLICFCPDHRYCHRKLVGEFFNKYGVEVQELNPIKVEQIKLF</sequence>
<keyword evidence="3" id="KW-1185">Reference proteome</keyword>
<reference evidence="2 3" key="1">
    <citation type="submission" date="2017-08" db="EMBL/GenBank/DDBJ databases">
        <title>Substantial Increase in Enzyme Production by Combined Drug-Resistance Mutations in Paenibacillus agaridevorans.</title>
        <authorList>
            <person name="Tanaka Y."/>
            <person name="Funane K."/>
            <person name="Hosaka T."/>
            <person name="Shiwa Y."/>
            <person name="Fujita N."/>
            <person name="Miyazaki T."/>
            <person name="Yoshikawa H."/>
            <person name="Murakami K."/>
            <person name="Kasahara K."/>
            <person name="Inaoka T."/>
            <person name="Hiraga Y."/>
            <person name="Ochi K."/>
        </authorList>
    </citation>
    <scope>NUCLEOTIDE SEQUENCE [LARGE SCALE GENOMIC DNA]</scope>
    <source>
        <strain evidence="2 3">T-3040</strain>
    </source>
</reference>
<evidence type="ECO:0000259" key="1">
    <source>
        <dbReference type="Pfam" id="PF22751"/>
    </source>
</evidence>
<name>A0A2R5ET61_9BACL</name>
<protein>
    <recommendedName>
        <fullName evidence="1">DUF488 domain-containing protein</fullName>
    </recommendedName>
</protein>
<comment type="caution">
    <text evidence="2">The sequence shown here is derived from an EMBL/GenBank/DDBJ whole genome shotgun (WGS) entry which is preliminary data.</text>
</comment>
<dbReference type="InterPro" id="IPR054495">
    <property type="entry name" value="DUF488-N3a"/>
</dbReference>
<organism evidence="2 3">
    <name type="scientific">Paenibacillus agaridevorans</name>
    <dbReference type="NCBI Taxonomy" id="171404"/>
    <lineage>
        <taxon>Bacteria</taxon>
        <taxon>Bacillati</taxon>
        <taxon>Bacillota</taxon>
        <taxon>Bacilli</taxon>
        <taxon>Bacillales</taxon>
        <taxon>Paenibacillaceae</taxon>
        <taxon>Paenibacillus</taxon>
    </lineage>
</organism>
<evidence type="ECO:0000313" key="3">
    <source>
        <dbReference type="Proteomes" id="UP000245202"/>
    </source>
</evidence>
<gene>
    <name evidence="2" type="ORF">PAT3040_04398</name>
</gene>
<dbReference type="Proteomes" id="UP000245202">
    <property type="component" value="Unassembled WGS sequence"/>
</dbReference>
<accession>A0A2R5ET61</accession>
<dbReference type="AlphaFoldDB" id="A0A2R5ET61"/>
<proteinExistence type="predicted"/>